<organism evidence="2 3">
    <name type="scientific">Cucurbitaria berberidis CBS 394.84</name>
    <dbReference type="NCBI Taxonomy" id="1168544"/>
    <lineage>
        <taxon>Eukaryota</taxon>
        <taxon>Fungi</taxon>
        <taxon>Dikarya</taxon>
        <taxon>Ascomycota</taxon>
        <taxon>Pezizomycotina</taxon>
        <taxon>Dothideomycetes</taxon>
        <taxon>Pleosporomycetidae</taxon>
        <taxon>Pleosporales</taxon>
        <taxon>Pleosporineae</taxon>
        <taxon>Cucurbitariaceae</taxon>
        <taxon>Cucurbitaria</taxon>
    </lineage>
</organism>
<evidence type="ECO:0000313" key="3">
    <source>
        <dbReference type="Proteomes" id="UP000800039"/>
    </source>
</evidence>
<evidence type="ECO:0000313" key="2">
    <source>
        <dbReference type="EMBL" id="KAF1842024.1"/>
    </source>
</evidence>
<comment type="caution">
    <text evidence="2">The sequence shown here is derived from an EMBL/GenBank/DDBJ whole genome shotgun (WGS) entry which is preliminary data.</text>
</comment>
<name>A0A9P4GAM2_9PLEO</name>
<protein>
    <submittedName>
        <fullName evidence="2">Uncharacterized protein</fullName>
    </submittedName>
</protein>
<accession>A0A9P4GAM2</accession>
<gene>
    <name evidence="2" type="ORF">K460DRAFT_358702</name>
</gene>
<dbReference type="Proteomes" id="UP000800039">
    <property type="component" value="Unassembled WGS sequence"/>
</dbReference>
<reference evidence="2" key="1">
    <citation type="submission" date="2020-01" db="EMBL/GenBank/DDBJ databases">
        <authorList>
            <consortium name="DOE Joint Genome Institute"/>
            <person name="Haridas S."/>
            <person name="Albert R."/>
            <person name="Binder M."/>
            <person name="Bloem J."/>
            <person name="Labutti K."/>
            <person name="Salamov A."/>
            <person name="Andreopoulos B."/>
            <person name="Baker S.E."/>
            <person name="Barry K."/>
            <person name="Bills G."/>
            <person name="Bluhm B.H."/>
            <person name="Cannon C."/>
            <person name="Castanera R."/>
            <person name="Culley D.E."/>
            <person name="Daum C."/>
            <person name="Ezra D."/>
            <person name="Gonzalez J.B."/>
            <person name="Henrissat B."/>
            <person name="Kuo A."/>
            <person name="Liang C."/>
            <person name="Lipzen A."/>
            <person name="Lutzoni F."/>
            <person name="Magnuson J."/>
            <person name="Mondo S."/>
            <person name="Nolan M."/>
            <person name="Ohm R."/>
            <person name="Pangilinan J."/>
            <person name="Park H.-J."/>
            <person name="Ramirez L."/>
            <person name="Alfaro M."/>
            <person name="Sun H."/>
            <person name="Tritt A."/>
            <person name="Yoshinaga Y."/>
            <person name="Zwiers L.-H."/>
            <person name="Turgeon B.G."/>
            <person name="Goodwin S.B."/>
            <person name="Spatafora J.W."/>
            <person name="Crous P.W."/>
            <person name="Grigoriev I.V."/>
        </authorList>
    </citation>
    <scope>NUCLEOTIDE SEQUENCE</scope>
    <source>
        <strain evidence="2">CBS 394.84</strain>
    </source>
</reference>
<dbReference type="EMBL" id="ML976618">
    <property type="protein sequence ID" value="KAF1842024.1"/>
    <property type="molecule type" value="Genomic_DNA"/>
</dbReference>
<feature type="compositionally biased region" description="Basic and acidic residues" evidence="1">
    <location>
        <begin position="46"/>
        <end position="59"/>
    </location>
</feature>
<dbReference type="RefSeq" id="XP_040784587.1">
    <property type="nucleotide sequence ID" value="XM_040932131.1"/>
</dbReference>
<evidence type="ECO:0000256" key="1">
    <source>
        <dbReference type="SAM" id="MobiDB-lite"/>
    </source>
</evidence>
<dbReference type="AlphaFoldDB" id="A0A9P4GAM2"/>
<proteinExistence type="predicted"/>
<sequence>MCREACTGMAPDSHHAYLLALCFHQLQPAQRLLSVDAHLARLKERKESLAKSLRTDKPGSSRKSAMDAGSILPPLAVVSRHPGASSSQTPAVRRQPQYQKHAPAASVRISYPRPQPNVVGKSSMASACRCPMTAGGRAHLLRNLR</sequence>
<dbReference type="GeneID" id="63849383"/>
<feature type="region of interest" description="Disordered" evidence="1">
    <location>
        <begin position="46"/>
        <end position="118"/>
    </location>
</feature>
<keyword evidence="3" id="KW-1185">Reference proteome</keyword>